<reference evidence="1" key="1">
    <citation type="submission" date="2021-03" db="EMBL/GenBank/DDBJ databases">
        <authorList>
            <consortium name="DOE Joint Genome Institute"/>
            <person name="Ahrendt S."/>
            <person name="Looney B.P."/>
            <person name="Miyauchi S."/>
            <person name="Morin E."/>
            <person name="Drula E."/>
            <person name="Courty P.E."/>
            <person name="Chicoki N."/>
            <person name="Fauchery L."/>
            <person name="Kohler A."/>
            <person name="Kuo A."/>
            <person name="Labutti K."/>
            <person name="Pangilinan J."/>
            <person name="Lipzen A."/>
            <person name="Riley R."/>
            <person name="Andreopoulos W."/>
            <person name="He G."/>
            <person name="Johnson J."/>
            <person name="Barry K.W."/>
            <person name="Grigoriev I.V."/>
            <person name="Nagy L."/>
            <person name="Hibbett D."/>
            <person name="Henrissat B."/>
            <person name="Matheny P.B."/>
            <person name="Labbe J."/>
            <person name="Martin F."/>
        </authorList>
    </citation>
    <scope>NUCLEOTIDE SEQUENCE</scope>
    <source>
        <strain evidence="1">HHB10654</strain>
    </source>
</reference>
<gene>
    <name evidence="1" type="ORF">BV25DRAFT_1821148</name>
</gene>
<organism evidence="1 2">
    <name type="scientific">Artomyces pyxidatus</name>
    <dbReference type="NCBI Taxonomy" id="48021"/>
    <lineage>
        <taxon>Eukaryota</taxon>
        <taxon>Fungi</taxon>
        <taxon>Dikarya</taxon>
        <taxon>Basidiomycota</taxon>
        <taxon>Agaricomycotina</taxon>
        <taxon>Agaricomycetes</taxon>
        <taxon>Russulales</taxon>
        <taxon>Auriscalpiaceae</taxon>
        <taxon>Artomyces</taxon>
    </lineage>
</organism>
<reference evidence="1" key="2">
    <citation type="journal article" date="2022" name="New Phytol.">
        <title>Evolutionary transition to the ectomycorrhizal habit in the genomes of a hyperdiverse lineage of mushroom-forming fungi.</title>
        <authorList>
            <person name="Looney B."/>
            <person name="Miyauchi S."/>
            <person name="Morin E."/>
            <person name="Drula E."/>
            <person name="Courty P.E."/>
            <person name="Kohler A."/>
            <person name="Kuo A."/>
            <person name="LaButti K."/>
            <person name="Pangilinan J."/>
            <person name="Lipzen A."/>
            <person name="Riley R."/>
            <person name="Andreopoulos W."/>
            <person name="He G."/>
            <person name="Johnson J."/>
            <person name="Nolan M."/>
            <person name="Tritt A."/>
            <person name="Barry K.W."/>
            <person name="Grigoriev I.V."/>
            <person name="Nagy L.G."/>
            <person name="Hibbett D."/>
            <person name="Henrissat B."/>
            <person name="Matheny P.B."/>
            <person name="Labbe J."/>
            <person name="Martin F.M."/>
        </authorList>
    </citation>
    <scope>NUCLEOTIDE SEQUENCE</scope>
    <source>
        <strain evidence="1">HHB10654</strain>
    </source>
</reference>
<accession>A0ACB8TBP0</accession>
<evidence type="ECO:0000313" key="1">
    <source>
        <dbReference type="EMBL" id="KAI0066229.1"/>
    </source>
</evidence>
<proteinExistence type="predicted"/>
<sequence>MATTSRRPPLNRRALQQPPTPLGRMTRSGSSGVKRPRSPDHFLDSQSISAKRARAATTVSPSVTPAPQDEDPKAKDRRRAEREAQREEFKIKYSRAFPGFSFYIHWDVADGDEEVKENLIARIQQMGSHVEDFFSKDGVTHFITNQSIPSEEFLNNKENMSASGSKGPSLLKSPIRLRGRGAEDMPMTNPDDKLLIKAVEWKMKIWTVAKLESVLDRCQPNLIPPATRAASGPQNLSRLLQSERLHGTTERDPTQKHLGFQYFSKGTYFVLVEDLSEQVRTIHHVEYPIKKGRDGKETGDWPVLYCHPKSRGPFIEFDKNEEKRAERTQKQERAREAERQRRKAKLREQEMRRKMHAQHMLAKRTGDLRRSVSMVNLHRRFSTGEELIDLDADADEESANASGYLASGNYVAASGNSVSVASTAGTTSTSGRAGRNPVQQLPPGLRERLQVTTSRKVAGDRGKEKGDMGPPAAIPERKTLRKSKSTNTMKLPKREEGVKPGYCECCKTKFEDFQKHIISKKHRRFAANDAHFSQLDYVLARLRRQTREEVEEAQAMMKENARRRREQCYEEEDSPVRSDDAEEVEDYLPDPPARKGPAWEHEDIDLDAEGEDDDL</sequence>
<protein>
    <submittedName>
        <fullName evidence="1">Uncharacterized protein</fullName>
    </submittedName>
</protein>
<evidence type="ECO:0000313" key="2">
    <source>
        <dbReference type="Proteomes" id="UP000814140"/>
    </source>
</evidence>
<dbReference type="EMBL" id="MU277193">
    <property type="protein sequence ID" value="KAI0066229.1"/>
    <property type="molecule type" value="Genomic_DNA"/>
</dbReference>
<keyword evidence="2" id="KW-1185">Reference proteome</keyword>
<dbReference type="Proteomes" id="UP000814140">
    <property type="component" value="Unassembled WGS sequence"/>
</dbReference>
<comment type="caution">
    <text evidence="1">The sequence shown here is derived from an EMBL/GenBank/DDBJ whole genome shotgun (WGS) entry which is preliminary data.</text>
</comment>
<name>A0ACB8TBP0_9AGAM</name>